<dbReference type="GO" id="GO:0085029">
    <property type="term" value="P:extracellular matrix assembly"/>
    <property type="evidence" value="ECO:0007669"/>
    <property type="project" value="TreeGrafter"/>
</dbReference>
<dbReference type="CDD" id="cd06423">
    <property type="entry name" value="CESA_like"/>
    <property type="match status" value="1"/>
</dbReference>
<dbReference type="GO" id="GO:0005886">
    <property type="term" value="C:plasma membrane"/>
    <property type="evidence" value="ECO:0007669"/>
    <property type="project" value="UniProtKB-SubCell"/>
</dbReference>
<keyword evidence="7" id="KW-1133">Transmembrane helix</keyword>
<dbReference type="PANTHER" id="PTHR22913:SF12">
    <property type="entry name" value="MANNURONAN SYNTHASE"/>
    <property type="match status" value="1"/>
</dbReference>
<sequence>MRIASGKHEHSGLLMLLTLLTFVILTLCLMRSSHVVDLLFLHVETKWWHRLITRPGAAFATLSLCLTAIRAGLWYLYRPVPTLSETEAPRLTVIIPAYNEGTMVAKSVDSVIAARYPRDRLEVIVIDDGSTDDTWMHIERAAERHAELVRTIRFAANRGKRAALAAGFREARGDVVVTIDSDSVIEPDTLLAMAAPFCDARVGAVAGRVAVLNRFAGLIPGMLHVRYALSFDFLRAAQSTFGTVYCCPGALAAYRMSVVRVVLERWLQQTFLGAVCMIGEDRAMTNFILAERYDVLYQRTAVVHTLAPTTYRGLSKMFLRWDRSYIREEFHLARLLPSRPLVSRLFAGLDLVASNAGYAFGYATLWLVLGVAAHDLRVGEYLLLGIGLGGVMNTLYFLRVERSLHCFYGIAYAYYAAFALAWILPYAALTVRAKGWMTR</sequence>
<dbReference type="GO" id="GO:0030213">
    <property type="term" value="P:hyaluronan biosynthetic process"/>
    <property type="evidence" value="ECO:0007669"/>
    <property type="project" value="TreeGrafter"/>
</dbReference>
<dbReference type="Pfam" id="PF00535">
    <property type="entry name" value="Glycos_transf_2"/>
    <property type="match status" value="1"/>
</dbReference>
<evidence type="ECO:0000256" key="1">
    <source>
        <dbReference type="ARBA" id="ARBA00004236"/>
    </source>
</evidence>
<evidence type="ECO:0000259" key="8">
    <source>
        <dbReference type="Pfam" id="PF00535"/>
    </source>
</evidence>
<proteinExistence type="inferred from homology"/>
<evidence type="ECO:0000256" key="7">
    <source>
        <dbReference type="SAM" id="Phobius"/>
    </source>
</evidence>
<evidence type="ECO:0000256" key="6">
    <source>
        <dbReference type="ARBA" id="ARBA00023136"/>
    </source>
</evidence>
<dbReference type="EC" id="2.4.1.-" evidence="9"/>
<evidence type="ECO:0000256" key="4">
    <source>
        <dbReference type="ARBA" id="ARBA00022676"/>
    </source>
</evidence>
<dbReference type="PANTHER" id="PTHR22913">
    <property type="entry name" value="HYALURONAN SYNTHASE"/>
    <property type="match status" value="1"/>
</dbReference>
<evidence type="ECO:0000256" key="2">
    <source>
        <dbReference type="ARBA" id="ARBA00006782"/>
    </source>
</evidence>
<organism evidence="9">
    <name type="scientific">mine drainage metagenome</name>
    <dbReference type="NCBI Taxonomy" id="410659"/>
    <lineage>
        <taxon>unclassified sequences</taxon>
        <taxon>metagenomes</taxon>
        <taxon>ecological metagenomes</taxon>
    </lineage>
</organism>
<feature type="transmembrane region" description="Helical" evidence="7">
    <location>
        <begin position="56"/>
        <end position="77"/>
    </location>
</feature>
<dbReference type="InterPro" id="IPR001173">
    <property type="entry name" value="Glyco_trans_2-like"/>
</dbReference>
<keyword evidence="6 7" id="KW-0472">Membrane</keyword>
<comment type="similarity">
    <text evidence="2">Belongs to the NodC/HAS family.</text>
</comment>
<feature type="transmembrane region" description="Helical" evidence="7">
    <location>
        <begin position="410"/>
        <end position="429"/>
    </location>
</feature>
<feature type="transmembrane region" description="Helical" evidence="7">
    <location>
        <begin position="345"/>
        <end position="369"/>
    </location>
</feature>
<dbReference type="GO" id="GO:0050501">
    <property type="term" value="F:hyaluronan synthase activity"/>
    <property type="evidence" value="ECO:0007669"/>
    <property type="project" value="TreeGrafter"/>
</dbReference>
<evidence type="ECO:0000256" key="5">
    <source>
        <dbReference type="ARBA" id="ARBA00022679"/>
    </source>
</evidence>
<keyword evidence="4 9" id="KW-0328">Glycosyltransferase</keyword>
<feature type="transmembrane region" description="Helical" evidence="7">
    <location>
        <begin position="381"/>
        <end position="398"/>
    </location>
</feature>
<dbReference type="Gene3D" id="3.90.550.10">
    <property type="entry name" value="Spore Coat Polysaccharide Biosynthesis Protein SpsA, Chain A"/>
    <property type="match status" value="1"/>
</dbReference>
<feature type="domain" description="Glycosyltransferase 2-like" evidence="8">
    <location>
        <begin position="92"/>
        <end position="260"/>
    </location>
</feature>
<gene>
    <name evidence="9" type="primary">pgaC_12</name>
    <name evidence="9" type="ORF">GALL_405900</name>
</gene>
<evidence type="ECO:0000256" key="3">
    <source>
        <dbReference type="ARBA" id="ARBA00022475"/>
    </source>
</evidence>
<keyword evidence="3" id="KW-1003">Cell membrane</keyword>
<comment type="caution">
    <text evidence="9">The sequence shown here is derived from an EMBL/GenBank/DDBJ whole genome shotgun (WGS) entry which is preliminary data.</text>
</comment>
<feature type="transmembrane region" description="Helical" evidence="7">
    <location>
        <begin position="12"/>
        <end position="36"/>
    </location>
</feature>
<keyword evidence="7" id="KW-0812">Transmembrane</keyword>
<dbReference type="AlphaFoldDB" id="A0A1J5QJM7"/>
<dbReference type="EMBL" id="MLJW01001552">
    <property type="protein sequence ID" value="OIQ77715.1"/>
    <property type="molecule type" value="Genomic_DNA"/>
</dbReference>
<name>A0A1J5QJM7_9ZZZZ</name>
<dbReference type="InterPro" id="IPR029044">
    <property type="entry name" value="Nucleotide-diphossugar_trans"/>
</dbReference>
<dbReference type="SUPFAM" id="SSF53448">
    <property type="entry name" value="Nucleotide-diphospho-sugar transferases"/>
    <property type="match status" value="1"/>
</dbReference>
<comment type="subcellular location">
    <subcellularLocation>
        <location evidence="1">Cell membrane</location>
    </subcellularLocation>
</comment>
<evidence type="ECO:0000313" key="9">
    <source>
        <dbReference type="EMBL" id="OIQ77715.1"/>
    </source>
</evidence>
<accession>A0A1J5QJM7</accession>
<protein>
    <submittedName>
        <fullName evidence="9">Poly-beta-1,6-N-acetyl-D-glucosamine synthase</fullName>
        <ecNumber evidence="9">2.4.1.-</ecNumber>
    </submittedName>
</protein>
<keyword evidence="5 9" id="KW-0808">Transferase</keyword>
<reference evidence="9" key="1">
    <citation type="submission" date="2016-10" db="EMBL/GenBank/DDBJ databases">
        <title>Sequence of Gallionella enrichment culture.</title>
        <authorList>
            <person name="Poehlein A."/>
            <person name="Muehling M."/>
            <person name="Daniel R."/>
        </authorList>
    </citation>
    <scope>NUCLEOTIDE SEQUENCE</scope>
</reference>